<name>A0AAE8XMB1_9CAUD</name>
<dbReference type="EMBL" id="MZ868713">
    <property type="protein sequence ID" value="UAW53488.1"/>
    <property type="molecule type" value="Genomic_DNA"/>
</dbReference>
<keyword evidence="2" id="KW-1185">Reference proteome</keyword>
<dbReference type="Proteomes" id="UP000828763">
    <property type="component" value="Segment"/>
</dbReference>
<evidence type="ECO:0000313" key="1">
    <source>
        <dbReference type="EMBL" id="UAW53488.1"/>
    </source>
</evidence>
<accession>A0AAE8XMB1</accession>
<evidence type="ECO:0000313" key="2">
    <source>
        <dbReference type="Proteomes" id="UP000828763"/>
    </source>
</evidence>
<protein>
    <submittedName>
        <fullName evidence="1">Uncharacterized protein</fullName>
    </submittedName>
</protein>
<sequence length="73" mass="7973">MAKLTVVTDFKEQVDVVPGTLMIHKEPPAYIVMATGIVIGDEFPGVALGDGSYGDQWVIDQYNIFEGTLTLEQ</sequence>
<organism evidence="1 2">
    <name type="scientific">Pseudomonas phage psageK4e</name>
    <dbReference type="NCBI Taxonomy" id="2875723"/>
    <lineage>
        <taxon>Viruses</taxon>
        <taxon>Duplodnaviria</taxon>
        <taxon>Heunggongvirae</taxon>
        <taxon>Uroviricota</taxon>
        <taxon>Caudoviricetes</taxon>
        <taxon>Vandenendeviridae</taxon>
        <taxon>Gorskivirinae</taxon>
        <taxon>Otagovirus</taxon>
        <taxon>Otagovirus psagek4e</taxon>
    </lineage>
</organism>
<gene>
    <name evidence="1" type="ORF">psageK4e_040c</name>
</gene>
<reference evidence="1 2" key="1">
    <citation type="submission" date="2021-08" db="EMBL/GenBank/DDBJ databases">
        <authorList>
            <person name="Martino G."/>
            <person name="Holtappels D."/>
            <person name="Wagemans J."/>
            <person name="Lavigne R."/>
            <person name="Turina M."/>
            <person name="Ciuffo M."/>
        </authorList>
    </citation>
    <scope>NUCLEOTIDE SEQUENCE [LARGE SCALE GENOMIC DNA]</scope>
</reference>
<proteinExistence type="predicted"/>